<dbReference type="EMBL" id="JAGPXC010000002">
    <property type="protein sequence ID" value="KAH6658157.1"/>
    <property type="molecule type" value="Genomic_DNA"/>
</dbReference>
<dbReference type="Gene3D" id="3.40.50.1820">
    <property type="entry name" value="alpha/beta hydrolase"/>
    <property type="match status" value="1"/>
</dbReference>
<dbReference type="Gene3D" id="2.140.10.30">
    <property type="entry name" value="Dipeptidylpeptidase IV, N-terminal domain"/>
    <property type="match status" value="1"/>
</dbReference>
<dbReference type="InterPro" id="IPR024053">
    <property type="entry name" value="VHL_beta_dom"/>
</dbReference>
<gene>
    <name evidence="11" type="ORF">BKA67DRAFT_557309</name>
</gene>
<dbReference type="InterPro" id="IPR050278">
    <property type="entry name" value="Serine_Prot_S9B/DPPIV"/>
</dbReference>
<dbReference type="SUPFAM" id="SSF82171">
    <property type="entry name" value="DPP6 N-terminal domain-like"/>
    <property type="match status" value="1"/>
</dbReference>
<organism evidence="11 12">
    <name type="scientific">Truncatella angustata</name>
    <dbReference type="NCBI Taxonomy" id="152316"/>
    <lineage>
        <taxon>Eukaryota</taxon>
        <taxon>Fungi</taxon>
        <taxon>Dikarya</taxon>
        <taxon>Ascomycota</taxon>
        <taxon>Pezizomycotina</taxon>
        <taxon>Sordariomycetes</taxon>
        <taxon>Xylariomycetidae</taxon>
        <taxon>Amphisphaeriales</taxon>
        <taxon>Sporocadaceae</taxon>
        <taxon>Truncatella</taxon>
    </lineage>
</organism>
<dbReference type="GO" id="GO:0008239">
    <property type="term" value="F:dipeptidyl-peptidase activity"/>
    <property type="evidence" value="ECO:0007669"/>
    <property type="project" value="UniProtKB-EC"/>
</dbReference>
<name>A0A9P9A0B2_9PEZI</name>
<evidence type="ECO:0000259" key="10">
    <source>
        <dbReference type="Pfam" id="PF01847"/>
    </source>
</evidence>
<evidence type="ECO:0000256" key="2">
    <source>
        <dbReference type="ARBA" id="ARBA00006150"/>
    </source>
</evidence>
<accession>A0A9P9A0B2</accession>
<comment type="catalytic activity">
    <reaction evidence="1">
        <text>Release of an N-terminal dipeptide, Xaa-Yaa-|-Zaa-, from a polypeptide, preferentially when Yaa is Pro, provided Zaa is neither Pro nor hydroxyproline.</text>
        <dbReference type="EC" id="3.4.14.5"/>
    </reaction>
</comment>
<dbReference type="PANTHER" id="PTHR11731:SF118">
    <property type="entry name" value="BLR1971 PROTEIN"/>
    <property type="match status" value="1"/>
</dbReference>
<evidence type="ECO:0000256" key="7">
    <source>
        <dbReference type="ARBA" id="ARBA00023180"/>
    </source>
</evidence>
<evidence type="ECO:0000313" key="11">
    <source>
        <dbReference type="EMBL" id="KAH6658157.1"/>
    </source>
</evidence>
<dbReference type="InterPro" id="IPR001375">
    <property type="entry name" value="Peptidase_S9_cat"/>
</dbReference>
<dbReference type="Proteomes" id="UP000758603">
    <property type="component" value="Unassembled WGS sequence"/>
</dbReference>
<dbReference type="GO" id="GO:0008236">
    <property type="term" value="F:serine-type peptidase activity"/>
    <property type="evidence" value="ECO:0007669"/>
    <property type="project" value="UniProtKB-KW"/>
</dbReference>
<dbReference type="GO" id="GO:0004177">
    <property type="term" value="F:aminopeptidase activity"/>
    <property type="evidence" value="ECO:0007669"/>
    <property type="project" value="UniProtKB-KW"/>
</dbReference>
<dbReference type="GO" id="GO:0006508">
    <property type="term" value="P:proteolysis"/>
    <property type="evidence" value="ECO:0007669"/>
    <property type="project" value="InterPro"/>
</dbReference>
<dbReference type="Pfam" id="PF01847">
    <property type="entry name" value="VHL"/>
    <property type="match status" value="1"/>
</dbReference>
<dbReference type="OrthoDB" id="413400at2759"/>
<dbReference type="AlphaFoldDB" id="A0A9P9A0B2"/>
<evidence type="ECO:0000259" key="8">
    <source>
        <dbReference type="Pfam" id="PF00326"/>
    </source>
</evidence>
<protein>
    <recommendedName>
        <fullName evidence="4">Probable dipeptidyl-aminopeptidase B</fullName>
        <ecNumber evidence="3">3.4.14.5</ecNumber>
    </recommendedName>
</protein>
<keyword evidence="5" id="KW-0645">Protease</keyword>
<dbReference type="Pfam" id="PF00326">
    <property type="entry name" value="Peptidase_S9"/>
    <property type="match status" value="1"/>
</dbReference>
<evidence type="ECO:0000256" key="1">
    <source>
        <dbReference type="ARBA" id="ARBA00001257"/>
    </source>
</evidence>
<dbReference type="InterPro" id="IPR029058">
    <property type="entry name" value="AB_hydrolase_fold"/>
</dbReference>
<evidence type="ECO:0000256" key="3">
    <source>
        <dbReference type="ARBA" id="ARBA00012062"/>
    </source>
</evidence>
<feature type="domain" description="von Hippel-Lindau disease tumour suppressor beta" evidence="10">
    <location>
        <begin position="130"/>
        <end position="182"/>
    </location>
</feature>
<keyword evidence="12" id="KW-1185">Reference proteome</keyword>
<dbReference type="GeneID" id="70131131"/>
<keyword evidence="5" id="KW-0378">Hydrolase</keyword>
<keyword evidence="5" id="KW-0031">Aminopeptidase</keyword>
<keyword evidence="7" id="KW-0325">Glycoprotein</keyword>
<feature type="domain" description="Peptidase S9 prolyl oligopeptidase catalytic" evidence="8">
    <location>
        <begin position="613"/>
        <end position="802"/>
    </location>
</feature>
<evidence type="ECO:0000313" key="12">
    <source>
        <dbReference type="Proteomes" id="UP000758603"/>
    </source>
</evidence>
<feature type="domain" description="Dipeptidylpeptidase IV N-terminal" evidence="9">
    <location>
        <begin position="235"/>
        <end position="523"/>
    </location>
</feature>
<evidence type="ECO:0000256" key="6">
    <source>
        <dbReference type="ARBA" id="ARBA00022825"/>
    </source>
</evidence>
<sequence>MDRKLQDLEESCIRQATVTPQWLPGGDAFWYMRVTESEKSQFILVDCVKGTCQTAFDHNGLAEELSRCTEQNVSTHDLPFWWINIARDGTWMRFQLGEQTWQYSQDGKLEPWHGEFVKGDFENGCKEVPSPESRHPSSITFKNHTTKPITYSWINNSGEPTYYGTLSVGQVKTQQSYVDHIWRVAIENPEKRVAFAVKSSPSSAVIEELPKSLALRWETDKSTEDFDSGEGPVDPKSAPQAFVRDFNIWVKDTEEIESQISFDGFEDNKFQDDCIYPSADGRHVVVWQCKPASRHAIHMVESSPEDQLQPKLNTIQYLRPGDNVEVQRPRLFDLVARHEISVEDTLFRNPYALTNIGWSKNGKNYRFIFNERGHRHLRLLEITLSGTVHIVVEEKSSTFVDYAQKLYYKTLEPNDELLWASERDGWNHLYLFDLKDGKLKNQVTKGDWVMRSVDSVDEHKRLIWFTGFGMVPGEDPYYAHLARVNFDGSDLRIVTEGNGSHTWKWAPDKHYLIDSWSRVDCPPRTVVRDAQTGKHIVDLEQRRLDILVEAGWSSPERFVAPGRDGKTGIHGIIVRPIDFKDSKKYPILELIYAGPQNYYTPKTFQSIPNLRERANQGYIVVLLDAMGTNWRSKAFHDVCYKNLKDAGFLDRIAWIRAAAATRPWMDLSRVGCYGHSAGGQNAAAAVMHHGDFYKAAAASAGCHDNRMDKLWWNELWMGYPVDDSYRESSNVTHAYKLSGALMLVVGELDTNVNPASTMQVVNALIKADKDFDLVFIPGGDHQVIQLPYVIRKQERFFKRHLQDC</sequence>
<comment type="similarity">
    <text evidence="2">Belongs to the peptidase S9B family.</text>
</comment>
<dbReference type="Pfam" id="PF00930">
    <property type="entry name" value="DPPIV_N"/>
    <property type="match status" value="1"/>
</dbReference>
<reference evidence="11" key="1">
    <citation type="journal article" date="2021" name="Nat. Commun.">
        <title>Genetic determinants of endophytism in the Arabidopsis root mycobiome.</title>
        <authorList>
            <person name="Mesny F."/>
            <person name="Miyauchi S."/>
            <person name="Thiergart T."/>
            <person name="Pickel B."/>
            <person name="Atanasova L."/>
            <person name="Karlsson M."/>
            <person name="Huettel B."/>
            <person name="Barry K.W."/>
            <person name="Haridas S."/>
            <person name="Chen C."/>
            <person name="Bauer D."/>
            <person name="Andreopoulos W."/>
            <person name="Pangilinan J."/>
            <person name="LaButti K."/>
            <person name="Riley R."/>
            <person name="Lipzen A."/>
            <person name="Clum A."/>
            <person name="Drula E."/>
            <person name="Henrissat B."/>
            <person name="Kohler A."/>
            <person name="Grigoriev I.V."/>
            <person name="Martin F.M."/>
            <person name="Hacquard S."/>
        </authorList>
    </citation>
    <scope>NUCLEOTIDE SEQUENCE</scope>
    <source>
        <strain evidence="11">MPI-SDFR-AT-0073</strain>
    </source>
</reference>
<evidence type="ECO:0000256" key="4">
    <source>
        <dbReference type="ARBA" id="ARBA00014118"/>
    </source>
</evidence>
<dbReference type="RefSeq" id="XP_045962391.1">
    <property type="nucleotide sequence ID" value="XM_046102239.1"/>
</dbReference>
<dbReference type="SUPFAM" id="SSF53474">
    <property type="entry name" value="alpha/beta-Hydrolases"/>
    <property type="match status" value="1"/>
</dbReference>
<evidence type="ECO:0000256" key="5">
    <source>
        <dbReference type="ARBA" id="ARBA00022438"/>
    </source>
</evidence>
<dbReference type="EC" id="3.4.14.5" evidence="3"/>
<comment type="caution">
    <text evidence="11">The sequence shown here is derived from an EMBL/GenBank/DDBJ whole genome shotgun (WGS) entry which is preliminary data.</text>
</comment>
<dbReference type="InterPro" id="IPR002469">
    <property type="entry name" value="Peptidase_S9B_N"/>
</dbReference>
<dbReference type="PANTHER" id="PTHR11731">
    <property type="entry name" value="PROTEASE FAMILY S9B,C DIPEPTIDYL-PEPTIDASE IV-RELATED"/>
    <property type="match status" value="1"/>
</dbReference>
<keyword evidence="6" id="KW-0720">Serine protease</keyword>
<proteinExistence type="inferred from homology"/>
<evidence type="ECO:0000259" key="9">
    <source>
        <dbReference type="Pfam" id="PF00930"/>
    </source>
</evidence>